<feature type="compositionally biased region" description="Low complexity" evidence="1">
    <location>
        <begin position="214"/>
        <end position="224"/>
    </location>
</feature>
<evidence type="ECO:0000256" key="2">
    <source>
        <dbReference type="SAM" id="SignalP"/>
    </source>
</evidence>
<dbReference type="InterPro" id="IPR012458">
    <property type="entry name" value="DUF1664"/>
</dbReference>
<protein>
    <recommendedName>
        <fullName evidence="3">DUF1664 domain-containing protein</fullName>
    </recommendedName>
</protein>
<keyword evidence="5" id="KW-1185">Reference proteome</keyword>
<evidence type="ECO:0000259" key="3">
    <source>
        <dbReference type="Pfam" id="PF07889"/>
    </source>
</evidence>
<proteinExistence type="predicted"/>
<dbReference type="Proteomes" id="UP001141552">
    <property type="component" value="Unassembled WGS sequence"/>
</dbReference>
<dbReference type="PANTHER" id="PTHR47289">
    <property type="entry name" value="TRANSCRIPTION FACTOR, PUTATIVE (DUF1664)-RELATED"/>
    <property type="match status" value="1"/>
</dbReference>
<dbReference type="PANTHER" id="PTHR47289:SF2">
    <property type="entry name" value="TRANSCRIPTION FACTOR, PUTATIVE (DUF1664)-RELATED"/>
    <property type="match status" value="1"/>
</dbReference>
<sequence length="323" mass="34570">MALPLGKLTIIVGAGLIGSVIAKEGRLSDVTGFFSSAAKIAFKQLKRDDSTPAGSKPRSDSLLAQVNSIQQELRLLASNRPVTIVTSSGSGSSKYGVIILVVVVGYGYVWWKGWKLPDMMFATRRSLSDACNSIGEQLENVYASLRSTKRHLSSKIDTVDSNLTAVAEMTASTHAKVTELRDDSEKIGQDVRYVRDAVETLELKISRIEGKQASTSSSHIAYSSKVGALPPPSSEPSSPIASHGSAHVFNSSREALRPPRNPASVSGQQRIIGVSGMVDVPSSLLSSEDNRNGEETSNGSSWFRAPFFTRTLGGTVLQRTGSR</sequence>
<dbReference type="AlphaFoldDB" id="A0A9Q0FGB2"/>
<dbReference type="EMBL" id="JAKUCV010005685">
    <property type="protein sequence ID" value="KAJ4830274.1"/>
    <property type="molecule type" value="Genomic_DNA"/>
</dbReference>
<accession>A0A9Q0FGB2</accession>
<organism evidence="4 5">
    <name type="scientific">Turnera subulata</name>
    <dbReference type="NCBI Taxonomy" id="218843"/>
    <lineage>
        <taxon>Eukaryota</taxon>
        <taxon>Viridiplantae</taxon>
        <taxon>Streptophyta</taxon>
        <taxon>Embryophyta</taxon>
        <taxon>Tracheophyta</taxon>
        <taxon>Spermatophyta</taxon>
        <taxon>Magnoliopsida</taxon>
        <taxon>eudicotyledons</taxon>
        <taxon>Gunneridae</taxon>
        <taxon>Pentapetalae</taxon>
        <taxon>rosids</taxon>
        <taxon>fabids</taxon>
        <taxon>Malpighiales</taxon>
        <taxon>Passifloraceae</taxon>
        <taxon>Turnera</taxon>
    </lineage>
</organism>
<gene>
    <name evidence="4" type="ORF">Tsubulata_021747</name>
</gene>
<feature type="region of interest" description="Disordered" evidence="1">
    <location>
        <begin position="214"/>
        <end position="245"/>
    </location>
</feature>
<comment type="caution">
    <text evidence="4">The sequence shown here is derived from an EMBL/GenBank/DDBJ whole genome shotgun (WGS) entry which is preliminary data.</text>
</comment>
<evidence type="ECO:0000313" key="5">
    <source>
        <dbReference type="Proteomes" id="UP001141552"/>
    </source>
</evidence>
<feature type="domain" description="DUF1664" evidence="3">
    <location>
        <begin position="93"/>
        <end position="212"/>
    </location>
</feature>
<dbReference type="Pfam" id="PF07889">
    <property type="entry name" value="DUF1664"/>
    <property type="match status" value="1"/>
</dbReference>
<keyword evidence="2" id="KW-0732">Signal</keyword>
<dbReference type="OrthoDB" id="544175at2759"/>
<feature type="signal peptide" evidence="2">
    <location>
        <begin position="1"/>
        <end position="22"/>
    </location>
</feature>
<evidence type="ECO:0000313" key="4">
    <source>
        <dbReference type="EMBL" id="KAJ4830274.1"/>
    </source>
</evidence>
<name>A0A9Q0FGB2_9ROSI</name>
<reference evidence="4" key="2">
    <citation type="journal article" date="2023" name="Plants (Basel)">
        <title>Annotation of the Turnera subulata (Passifloraceae) Draft Genome Reveals the S-Locus Evolved after the Divergence of Turneroideae from Passifloroideae in a Stepwise Manner.</title>
        <authorList>
            <person name="Henning P.M."/>
            <person name="Roalson E.H."/>
            <person name="Mir W."/>
            <person name="McCubbin A.G."/>
            <person name="Shore J.S."/>
        </authorList>
    </citation>
    <scope>NUCLEOTIDE SEQUENCE</scope>
    <source>
        <strain evidence="4">F60SS</strain>
    </source>
</reference>
<reference evidence="4" key="1">
    <citation type="submission" date="2022-02" db="EMBL/GenBank/DDBJ databases">
        <authorList>
            <person name="Henning P.M."/>
            <person name="McCubbin A.G."/>
            <person name="Shore J.S."/>
        </authorList>
    </citation>
    <scope>NUCLEOTIDE SEQUENCE</scope>
    <source>
        <strain evidence="4">F60SS</strain>
        <tissue evidence="4">Leaves</tissue>
    </source>
</reference>
<evidence type="ECO:0000256" key="1">
    <source>
        <dbReference type="SAM" id="MobiDB-lite"/>
    </source>
</evidence>
<feature type="chain" id="PRO_5040160240" description="DUF1664 domain-containing protein" evidence="2">
    <location>
        <begin position="23"/>
        <end position="323"/>
    </location>
</feature>